<protein>
    <submittedName>
        <fullName evidence="1">Uncharacterized protein</fullName>
    </submittedName>
</protein>
<organism evidence="1 2">
    <name type="scientific">Tigriopus californicus</name>
    <name type="common">Marine copepod</name>
    <dbReference type="NCBI Taxonomy" id="6832"/>
    <lineage>
        <taxon>Eukaryota</taxon>
        <taxon>Metazoa</taxon>
        <taxon>Ecdysozoa</taxon>
        <taxon>Arthropoda</taxon>
        <taxon>Crustacea</taxon>
        <taxon>Multicrustacea</taxon>
        <taxon>Hexanauplia</taxon>
        <taxon>Copepoda</taxon>
        <taxon>Harpacticoida</taxon>
        <taxon>Harpacticidae</taxon>
        <taxon>Tigriopus</taxon>
    </lineage>
</organism>
<reference evidence="1 2" key="1">
    <citation type="journal article" date="2018" name="Nat. Ecol. Evol.">
        <title>Genomic signatures of mitonuclear coevolution across populations of Tigriopus californicus.</title>
        <authorList>
            <person name="Barreto F.S."/>
            <person name="Watson E.T."/>
            <person name="Lima T.G."/>
            <person name="Willett C.S."/>
            <person name="Edmands S."/>
            <person name="Li W."/>
            <person name="Burton R.S."/>
        </authorList>
    </citation>
    <scope>NUCLEOTIDE SEQUENCE [LARGE SCALE GENOMIC DNA]</scope>
    <source>
        <strain evidence="1 2">San Diego</strain>
    </source>
</reference>
<dbReference type="Proteomes" id="UP000318571">
    <property type="component" value="Chromosome 8"/>
</dbReference>
<sequence>MTKQTDNFHTGISLKGRKRARMVRQASDPKLIQIRNDYHRCLEPCAFLGDEEDAYHISPSYRNDPCTTTGASSLGGTCLTSTACSSKGGFASGNCASGKHQFNVETQNQNYQLHFVAGFGVCCLFRVSGSCGTTQTVNQNCTYIQTYVRSGFCRLALSESTAMNPDAFLLSDPPTMAESDCILLSFLSFSTPTTSMFCGGILNTVDGDTVPGVVTCKIGEGFHVNRIRILRFWAFFSAGPGSSFIVGLQTLDGDLSDLSGFNLDFTQVPCT</sequence>
<accession>A0A553N8M8</accession>
<comment type="caution">
    <text evidence="1">The sequence shown here is derived from an EMBL/GenBank/DDBJ whole genome shotgun (WGS) entry which is preliminary data.</text>
</comment>
<gene>
    <name evidence="1" type="ORF">TCAL_16304</name>
</gene>
<keyword evidence="2" id="KW-1185">Reference proteome</keyword>
<dbReference type="AlphaFoldDB" id="A0A553N8M8"/>
<proteinExistence type="predicted"/>
<evidence type="ECO:0000313" key="2">
    <source>
        <dbReference type="Proteomes" id="UP000318571"/>
    </source>
</evidence>
<dbReference type="EMBL" id="VCGU01000459">
    <property type="protein sequence ID" value="TRY61783.1"/>
    <property type="molecule type" value="Genomic_DNA"/>
</dbReference>
<evidence type="ECO:0000313" key="1">
    <source>
        <dbReference type="EMBL" id="TRY61783.1"/>
    </source>
</evidence>
<name>A0A553N8M8_TIGCA</name>